<comment type="caution">
    <text evidence="1">The sequence shown here is derived from an EMBL/GenBank/DDBJ whole genome shotgun (WGS) entry which is preliminary data.</text>
</comment>
<dbReference type="EMBL" id="CAXLJM020000064">
    <property type="protein sequence ID" value="CAL8120857.1"/>
    <property type="molecule type" value="Genomic_DNA"/>
</dbReference>
<name>A0ABP1R5Z5_9HEXA</name>
<gene>
    <name evidence="1" type="ORF">ODALV1_LOCUS19111</name>
</gene>
<reference evidence="1 2" key="1">
    <citation type="submission" date="2024-08" db="EMBL/GenBank/DDBJ databases">
        <authorList>
            <person name="Cucini C."/>
            <person name="Frati F."/>
        </authorList>
    </citation>
    <scope>NUCLEOTIDE SEQUENCE [LARGE SCALE GENOMIC DNA]</scope>
</reference>
<accession>A0ABP1R5Z5</accession>
<sequence>MTDQPSNSGTSLDHETICFNIFDAISDDEVSVAEFDDSLRKYETSTGVEQPYSMEDVVEQWDHILDTMPEQDFELTEVLSYTNVTTTSDPWVNTRSPPRMPAHQKLDSVCKNQSKFFEDGFVSTEEREFWIKRCQEDGDRDSPLLCYFGEATNGD</sequence>
<proteinExistence type="predicted"/>
<protein>
    <submittedName>
        <fullName evidence="1">Uncharacterized protein</fullName>
    </submittedName>
</protein>
<organism evidence="1 2">
    <name type="scientific">Orchesella dallaii</name>
    <dbReference type="NCBI Taxonomy" id="48710"/>
    <lineage>
        <taxon>Eukaryota</taxon>
        <taxon>Metazoa</taxon>
        <taxon>Ecdysozoa</taxon>
        <taxon>Arthropoda</taxon>
        <taxon>Hexapoda</taxon>
        <taxon>Collembola</taxon>
        <taxon>Entomobryomorpha</taxon>
        <taxon>Entomobryoidea</taxon>
        <taxon>Orchesellidae</taxon>
        <taxon>Orchesellinae</taxon>
        <taxon>Orchesella</taxon>
    </lineage>
</organism>
<evidence type="ECO:0000313" key="2">
    <source>
        <dbReference type="Proteomes" id="UP001642540"/>
    </source>
</evidence>
<keyword evidence="2" id="KW-1185">Reference proteome</keyword>
<evidence type="ECO:0000313" key="1">
    <source>
        <dbReference type="EMBL" id="CAL8120857.1"/>
    </source>
</evidence>
<dbReference type="Proteomes" id="UP001642540">
    <property type="component" value="Unassembled WGS sequence"/>
</dbReference>